<proteinExistence type="predicted"/>
<name>A0A6S7K1R5_PARCT</name>
<sequence>MAVNARTDYGLTNGASNVLKLIHLRDESKPSGLVWVQFDYEDVGKKTNRKTARNLYSI</sequence>
<evidence type="ECO:0000313" key="2">
    <source>
        <dbReference type="Proteomes" id="UP001152795"/>
    </source>
</evidence>
<evidence type="ECO:0000313" key="1">
    <source>
        <dbReference type="EMBL" id="CAB4021921.1"/>
    </source>
</evidence>
<reference evidence="1" key="1">
    <citation type="submission" date="2020-04" db="EMBL/GenBank/DDBJ databases">
        <authorList>
            <person name="Alioto T."/>
            <person name="Alioto T."/>
            <person name="Gomez Garrido J."/>
        </authorList>
    </citation>
    <scope>NUCLEOTIDE SEQUENCE</scope>
    <source>
        <strain evidence="1">A484AB</strain>
    </source>
</reference>
<comment type="caution">
    <text evidence="1">The sequence shown here is derived from an EMBL/GenBank/DDBJ whole genome shotgun (WGS) entry which is preliminary data.</text>
</comment>
<accession>A0A6S7K1R5</accession>
<gene>
    <name evidence="1" type="ORF">PACLA_8A019281</name>
</gene>
<protein>
    <submittedName>
        <fullName evidence="1">Uncharacterized protein</fullName>
    </submittedName>
</protein>
<dbReference type="AlphaFoldDB" id="A0A6S7K1R5"/>
<keyword evidence="2" id="KW-1185">Reference proteome</keyword>
<organism evidence="1 2">
    <name type="scientific">Paramuricea clavata</name>
    <name type="common">Red gorgonian</name>
    <name type="synonym">Violescent sea-whip</name>
    <dbReference type="NCBI Taxonomy" id="317549"/>
    <lineage>
        <taxon>Eukaryota</taxon>
        <taxon>Metazoa</taxon>
        <taxon>Cnidaria</taxon>
        <taxon>Anthozoa</taxon>
        <taxon>Octocorallia</taxon>
        <taxon>Malacalcyonacea</taxon>
        <taxon>Plexauridae</taxon>
        <taxon>Paramuricea</taxon>
    </lineage>
</organism>
<dbReference type="Proteomes" id="UP001152795">
    <property type="component" value="Unassembled WGS sequence"/>
</dbReference>
<dbReference type="EMBL" id="CACRXK020011708">
    <property type="protein sequence ID" value="CAB4021921.1"/>
    <property type="molecule type" value="Genomic_DNA"/>
</dbReference>